<accession>A0A2W2BY38</accession>
<reference evidence="1 2" key="1">
    <citation type="submission" date="2018-06" db="EMBL/GenBank/DDBJ databases">
        <title>Mucibacter soli gen. nov., sp. nov., a new member of the family Chitinophagaceae producing mucin.</title>
        <authorList>
            <person name="Kim M.-K."/>
            <person name="Park S."/>
            <person name="Kim T.-S."/>
            <person name="Joung Y."/>
            <person name="Han J.-H."/>
            <person name="Kim S.B."/>
        </authorList>
    </citation>
    <scope>NUCLEOTIDE SEQUENCE [LARGE SCALE GENOMIC DNA]</scope>
    <source>
        <strain evidence="1 2">R1-15</strain>
    </source>
</reference>
<dbReference type="Proteomes" id="UP000248745">
    <property type="component" value="Unassembled WGS sequence"/>
</dbReference>
<organism evidence="1 2">
    <name type="scientific">Taibaiella soli</name>
    <dbReference type="NCBI Taxonomy" id="1649169"/>
    <lineage>
        <taxon>Bacteria</taxon>
        <taxon>Pseudomonadati</taxon>
        <taxon>Bacteroidota</taxon>
        <taxon>Chitinophagia</taxon>
        <taxon>Chitinophagales</taxon>
        <taxon>Chitinophagaceae</taxon>
        <taxon>Taibaiella</taxon>
    </lineage>
</organism>
<comment type="caution">
    <text evidence="1">The sequence shown here is derived from an EMBL/GenBank/DDBJ whole genome shotgun (WGS) entry which is preliminary data.</text>
</comment>
<evidence type="ECO:0000313" key="2">
    <source>
        <dbReference type="Proteomes" id="UP000248745"/>
    </source>
</evidence>
<evidence type="ECO:0000313" key="1">
    <source>
        <dbReference type="EMBL" id="PZF72763.1"/>
    </source>
</evidence>
<sequence>MKRIHLLLLIAGLLLASFRNDHLTIRPITIGEVQDDTVVHEIELITKDLAEPGKKLTGLIKIGHIKQHNNLVMCNQKGVAFYVRYQTTPKSCVIKNSSASFSLSVKDSLIRSLDARHVTFMLEMDSTAFTEINKILEDRYAGTNITVQNNFYASKDITRKYFVLSTSNQKSSLRLIFVVGRGYLYACVMI</sequence>
<name>A0A2W2BY38_9BACT</name>
<keyword evidence="2" id="KW-1185">Reference proteome</keyword>
<dbReference type="RefSeq" id="WP_110999356.1">
    <property type="nucleotide sequence ID" value="NZ_QKTW01000017.1"/>
</dbReference>
<dbReference type="AlphaFoldDB" id="A0A2W2BY38"/>
<protein>
    <submittedName>
        <fullName evidence="1">Uncharacterized protein</fullName>
    </submittedName>
</protein>
<dbReference type="EMBL" id="QKTW01000017">
    <property type="protein sequence ID" value="PZF72763.1"/>
    <property type="molecule type" value="Genomic_DNA"/>
</dbReference>
<gene>
    <name evidence="1" type="ORF">DN068_12965</name>
</gene>
<proteinExistence type="predicted"/>